<evidence type="ECO:0000256" key="1">
    <source>
        <dbReference type="SAM" id="MobiDB-lite"/>
    </source>
</evidence>
<gene>
    <name evidence="2" type="ORF">EV420DRAFT_714358</name>
</gene>
<dbReference type="GeneID" id="85366742"/>
<sequence length="467" mass="52844">MPLSATQKSNLLRSLMLGIQNGNLTAKGTYMRCLSQYFGKDEEFKQIALQETNFMATLVTELFGTETHYLRSQHEHVMPAFLSIIRCKLRAVKDGTENIRDVIQKVLEAMCVELWLDEGDGYVLLGGILSNDDLVSLLRKKSPGWRLAPDMESVGKIIIFEMIQLTRSTQIRNKGSQSNLGHTLNRVQDFLNMLYNCDDKLRRLINGSDAIGTIIRALKHRMSRVKAVEFLESLAKRDRDNNTKDGSRFRPLLTDIIELGKKTMKNDKSPIFAVFQRDGATNNGEGAQPLVNVRDALRALVPYEYLRKHILEPKNFEIISKSIDIHDIIQKRRGDRVEAEIARVKCLKALIAYPDALEVMKTDLIRPVLHLHQAFNDESGSSQWLHMWSDCGTLLEETLMEFRNKAEKHLIPLDADVKERLERFRRAQSSGEGDHRVAQTSGMGSANEAGASESLSMGRPSSDDDDS</sequence>
<organism evidence="2 3">
    <name type="scientific">Armillaria tabescens</name>
    <name type="common">Ringless honey mushroom</name>
    <name type="synonym">Agaricus tabescens</name>
    <dbReference type="NCBI Taxonomy" id="1929756"/>
    <lineage>
        <taxon>Eukaryota</taxon>
        <taxon>Fungi</taxon>
        <taxon>Dikarya</taxon>
        <taxon>Basidiomycota</taxon>
        <taxon>Agaricomycotina</taxon>
        <taxon>Agaricomycetes</taxon>
        <taxon>Agaricomycetidae</taxon>
        <taxon>Agaricales</taxon>
        <taxon>Marasmiineae</taxon>
        <taxon>Physalacriaceae</taxon>
        <taxon>Desarmillaria</taxon>
    </lineage>
</organism>
<accession>A0AA39JZ83</accession>
<feature type="region of interest" description="Disordered" evidence="1">
    <location>
        <begin position="425"/>
        <end position="467"/>
    </location>
</feature>
<protein>
    <submittedName>
        <fullName evidence="2">Uncharacterized protein</fullName>
    </submittedName>
</protein>
<dbReference type="AlphaFoldDB" id="A0AA39JZ83"/>
<evidence type="ECO:0000313" key="2">
    <source>
        <dbReference type="EMBL" id="KAK0451377.1"/>
    </source>
</evidence>
<dbReference type="Proteomes" id="UP001175211">
    <property type="component" value="Unassembled WGS sequence"/>
</dbReference>
<evidence type="ECO:0000313" key="3">
    <source>
        <dbReference type="Proteomes" id="UP001175211"/>
    </source>
</evidence>
<keyword evidence="3" id="KW-1185">Reference proteome</keyword>
<dbReference type="RefSeq" id="XP_060327714.1">
    <property type="nucleotide sequence ID" value="XM_060483194.1"/>
</dbReference>
<name>A0AA39JZ83_ARMTA</name>
<proteinExistence type="predicted"/>
<dbReference type="EMBL" id="JAUEPS010000033">
    <property type="protein sequence ID" value="KAK0451377.1"/>
    <property type="molecule type" value="Genomic_DNA"/>
</dbReference>
<comment type="caution">
    <text evidence="2">The sequence shown here is derived from an EMBL/GenBank/DDBJ whole genome shotgun (WGS) entry which is preliminary data.</text>
</comment>
<reference evidence="2" key="1">
    <citation type="submission" date="2023-06" db="EMBL/GenBank/DDBJ databases">
        <authorList>
            <consortium name="Lawrence Berkeley National Laboratory"/>
            <person name="Ahrendt S."/>
            <person name="Sahu N."/>
            <person name="Indic B."/>
            <person name="Wong-Bajracharya J."/>
            <person name="Merenyi Z."/>
            <person name="Ke H.-M."/>
            <person name="Monk M."/>
            <person name="Kocsube S."/>
            <person name="Drula E."/>
            <person name="Lipzen A."/>
            <person name="Balint B."/>
            <person name="Henrissat B."/>
            <person name="Andreopoulos B."/>
            <person name="Martin F.M."/>
            <person name="Harder C.B."/>
            <person name="Rigling D."/>
            <person name="Ford K.L."/>
            <person name="Foster G.D."/>
            <person name="Pangilinan J."/>
            <person name="Papanicolaou A."/>
            <person name="Barry K."/>
            <person name="LaButti K."/>
            <person name="Viragh M."/>
            <person name="Koriabine M."/>
            <person name="Yan M."/>
            <person name="Riley R."/>
            <person name="Champramary S."/>
            <person name="Plett K.L."/>
            <person name="Tsai I.J."/>
            <person name="Slot J."/>
            <person name="Sipos G."/>
            <person name="Plett J."/>
            <person name="Nagy L.G."/>
            <person name="Grigoriev I.V."/>
        </authorList>
    </citation>
    <scope>NUCLEOTIDE SEQUENCE</scope>
    <source>
        <strain evidence="2">CCBAS 213</strain>
    </source>
</reference>